<protein>
    <submittedName>
        <fullName evidence="1">Uncharacterized protein</fullName>
    </submittedName>
</protein>
<comment type="caution">
    <text evidence="1">The sequence shown here is derived from an EMBL/GenBank/DDBJ whole genome shotgun (WGS) entry which is preliminary data.</text>
</comment>
<proteinExistence type="predicted"/>
<evidence type="ECO:0000313" key="2">
    <source>
        <dbReference type="Proteomes" id="UP000776276"/>
    </source>
</evidence>
<reference evidence="1 2" key="1">
    <citation type="submission" date="2021-06" db="EMBL/GenBank/DDBJ databases">
        <title>Sphingomonas sp. XMGL2, whole genome shotgun sequencing project.</title>
        <authorList>
            <person name="Zhao G."/>
            <person name="Shen L."/>
        </authorList>
    </citation>
    <scope>NUCLEOTIDE SEQUENCE [LARGE SCALE GENOMIC DNA]</scope>
    <source>
        <strain evidence="1 2">XMGL2</strain>
    </source>
</reference>
<accession>A0ABS6BDG2</accession>
<sequence length="154" mass="16127">MYELIDQPVNAIGPGSRLLLWAMRGWAQARASGTCPPGAIAPAFLHCGVIAALPDLHRLMLLLEGGELERLMLPPPGAPRIDDIEAVLLQLWADALSRPHCARATLSLMLCRESGGTDRAELDAAFTALGKVATVLLGKGLAPEGLAARSSAGT</sequence>
<organism evidence="1 2">
    <name type="scientific">Sphingomonas quercus</name>
    <dbReference type="NCBI Taxonomy" id="2842451"/>
    <lineage>
        <taxon>Bacteria</taxon>
        <taxon>Pseudomonadati</taxon>
        <taxon>Pseudomonadota</taxon>
        <taxon>Alphaproteobacteria</taxon>
        <taxon>Sphingomonadales</taxon>
        <taxon>Sphingomonadaceae</taxon>
        <taxon>Sphingomonas</taxon>
    </lineage>
</organism>
<dbReference type="Proteomes" id="UP000776276">
    <property type="component" value="Unassembled WGS sequence"/>
</dbReference>
<evidence type="ECO:0000313" key="1">
    <source>
        <dbReference type="EMBL" id="MBU3076352.1"/>
    </source>
</evidence>
<dbReference type="RefSeq" id="WP_216318388.1">
    <property type="nucleotide sequence ID" value="NZ_JAHKRT010000001.1"/>
</dbReference>
<gene>
    <name evidence="1" type="ORF">KOF26_00620</name>
</gene>
<name>A0ABS6BDG2_9SPHN</name>
<dbReference type="EMBL" id="JAHKRT010000001">
    <property type="protein sequence ID" value="MBU3076352.1"/>
    <property type="molecule type" value="Genomic_DNA"/>
</dbReference>
<keyword evidence="2" id="KW-1185">Reference proteome</keyword>